<feature type="transmembrane region" description="Helical" evidence="1">
    <location>
        <begin position="372"/>
        <end position="389"/>
    </location>
</feature>
<dbReference type="PANTHER" id="PTHR32063:SF19">
    <property type="entry name" value="CATION EFFLUX SYSTEM PROTEIN CUSA"/>
    <property type="match status" value="1"/>
</dbReference>
<dbReference type="SUPFAM" id="SSF82714">
    <property type="entry name" value="Multidrug efflux transporter AcrB TolC docking domain, DN and DC subdomains"/>
    <property type="match status" value="2"/>
</dbReference>
<dbReference type="Gene3D" id="3.30.2090.10">
    <property type="entry name" value="Multidrug efflux transporter AcrB TolC docking domain, DN and DC subdomains"/>
    <property type="match status" value="2"/>
</dbReference>
<keyword evidence="1" id="KW-0472">Membrane</keyword>
<feature type="transmembrane region" description="Helical" evidence="1">
    <location>
        <begin position="651"/>
        <end position="671"/>
    </location>
</feature>
<sequence>MNIQENRSGNPEVKGWINQTIRFCLENKLIVFLLLAFLLGWGIYVMPFDRDSDFFPSDPIPVDAIPDIGENQQIVFTEWPGRSPQDVEDQVTYPLTISLQGIPGVKSIRSYSMFGFSTVYVIFKDGIDFYWSRSRLLERLNVAQQDLPEGVIPSLGPDATALGQIFWYTVEAKGFDLQELRSIQDWYIRYALQSTEGVSEVASIGGYVKEYQIDVNPDSMRAHGVMLQDVFSAVRKANIDVGAETIEFNGVEYLIRGKGFIKNLTDIENILLKTNDGVPIYVKNVGTAVLGPALRRGVLDKEGAEVVGGVVIVRYGENPLEVIGRLKEKISEIHVGLPKKTLADGSVSQVQIVPFYDRTDLIHQTLETLNDALIEEVLITCFVVFILLAHFRSNILISANLPIAVLTAFILMSIFKVDSNLMSLGGIAIAIGTMVDMGIILCENIVRHFDEASPDEDPLEVIYLAASEVGSAVVTAIATTLISFLPIFALTGPEGRLFKPLAYTKTFALFGSVFVALTVLPAFAHILFTKRRVHVNVKMIAYGALVLIGIVALFWLSFWAGLPLILAGLYLMFEKRLPARILKRMPQIMSILAALFVLALLTTHWMPLGLGTGLTRNLIFVFGINIAWTSLRVIVINFYPNLLGTFLRNKLAFLSLPAALVIFGIVVWQGFGKTFNWIPAGLEKIGLPQEKIKATALWSGAVHTFPGLGREFMPALDEGSFLFMPTTMPHASIGEALDILQKQDRAIRAIPEVDMVVGKIGRAETAIDPAPVSMIETVITYKPEYGPPDPETGKRPRLWRDHIESTDDIWNEIVRAADVPGSTSAPKLQPIAARIVMLQSGMRAPMGVKVRGQTLEEVERVGYDIARFLKEVPSVTPEAVIPDRVVGKPYLEIDLDREKLARYKVNIRDAQDVIEIAVGGIRATTTVEGRERYPVRVRYQRELRDSYEALENILVSSSENVQIPLAQLADISYVPGPQEIKSEDTFLVSYVLFDKRPGHAEVDVVEEAQRYLQAKIESGELLLPPGTNYTFAGNYENQINFQNRFMILLPASLFLIFLILYFQFRSTSITSLIFIQIAVVWAGGFIMLWLAGQPWFLNFSVFGENVRDIFHLRQYNLSVAVWVGFIALFGVATDDAVVITTYLNQQFGSRTVASIEDIRRLTIEAGKKRVRPCLMTTATTVLALLPVLTSSGKGADVMIPMALPLVGGMTIELITLFVMPVVYCWLKEFLWKRGWRKGHFVEAAKAA</sequence>
<organism evidence="2 3">
    <name type="scientific">Abyssobacteria bacterium (strain SURF_5)</name>
    <dbReference type="NCBI Taxonomy" id="2093360"/>
    <lineage>
        <taxon>Bacteria</taxon>
        <taxon>Pseudomonadati</taxon>
        <taxon>Candidatus Hydrogenedentota</taxon>
        <taxon>Candidatus Abyssobacteria</taxon>
    </lineage>
</organism>
<comment type="caution">
    <text evidence="2">The sequence shown here is derived from an EMBL/GenBank/DDBJ whole genome shotgun (WGS) entry which is preliminary data.</text>
</comment>
<keyword evidence="1" id="KW-0812">Transmembrane</keyword>
<feature type="transmembrane region" description="Helical" evidence="1">
    <location>
        <begin position="1069"/>
        <end position="1091"/>
    </location>
</feature>
<dbReference type="Pfam" id="PF00873">
    <property type="entry name" value="ACR_tran"/>
    <property type="match status" value="3"/>
</dbReference>
<name>A0A3A4NIK9_ABYX5</name>
<dbReference type="SUPFAM" id="SSF82693">
    <property type="entry name" value="Multidrug efflux transporter AcrB pore domain, PN1, PN2, PC1 and PC2 subdomains"/>
    <property type="match status" value="2"/>
</dbReference>
<dbReference type="SUPFAM" id="SSF82866">
    <property type="entry name" value="Multidrug efflux transporter AcrB transmembrane domain"/>
    <property type="match status" value="2"/>
</dbReference>
<feature type="transmembrane region" description="Helical" evidence="1">
    <location>
        <begin position="618"/>
        <end position="639"/>
    </location>
</feature>
<dbReference type="Proteomes" id="UP000265882">
    <property type="component" value="Unassembled WGS sequence"/>
</dbReference>
<dbReference type="Gene3D" id="3.30.70.1430">
    <property type="entry name" value="Multidrug efflux transporter AcrB pore domain"/>
    <property type="match status" value="1"/>
</dbReference>
<keyword evidence="1" id="KW-1133">Transmembrane helix</keyword>
<feature type="transmembrane region" description="Helical" evidence="1">
    <location>
        <begin position="421"/>
        <end position="441"/>
    </location>
</feature>
<reference evidence="2 3" key="1">
    <citation type="journal article" date="2017" name="ISME J.">
        <title>Energy and carbon metabolisms in a deep terrestrial subsurface fluid microbial community.</title>
        <authorList>
            <person name="Momper L."/>
            <person name="Jungbluth S.P."/>
            <person name="Lee M.D."/>
            <person name="Amend J.P."/>
        </authorList>
    </citation>
    <scope>NUCLEOTIDE SEQUENCE [LARGE SCALE GENOMIC DNA]</scope>
    <source>
        <strain evidence="2">SURF_5</strain>
    </source>
</reference>
<evidence type="ECO:0000256" key="1">
    <source>
        <dbReference type="SAM" id="Phobius"/>
    </source>
</evidence>
<dbReference type="Gene3D" id="1.20.1640.10">
    <property type="entry name" value="Multidrug efflux transporter AcrB transmembrane domain"/>
    <property type="match status" value="2"/>
</dbReference>
<feature type="transmembrane region" description="Helical" evidence="1">
    <location>
        <begin position="29"/>
        <end position="47"/>
    </location>
</feature>
<protein>
    <submittedName>
        <fullName evidence="2">Efflux RND transporter permease subunit</fullName>
    </submittedName>
</protein>
<feature type="transmembrane region" description="Helical" evidence="1">
    <location>
        <begin position="1119"/>
        <end position="1143"/>
    </location>
</feature>
<dbReference type="InterPro" id="IPR027463">
    <property type="entry name" value="AcrB_DN_DC_subdom"/>
</dbReference>
<accession>A0A3A4NIK9</accession>
<dbReference type="InterPro" id="IPR001036">
    <property type="entry name" value="Acrflvin-R"/>
</dbReference>
<proteinExistence type="predicted"/>
<dbReference type="GO" id="GO:0042910">
    <property type="term" value="F:xenobiotic transmembrane transporter activity"/>
    <property type="evidence" value="ECO:0007669"/>
    <property type="project" value="TreeGrafter"/>
</dbReference>
<feature type="transmembrane region" description="Helical" evidence="1">
    <location>
        <begin position="540"/>
        <end position="573"/>
    </location>
</feature>
<feature type="transmembrane region" description="Helical" evidence="1">
    <location>
        <begin position="395"/>
        <end position="414"/>
    </location>
</feature>
<gene>
    <name evidence="2" type="ORF">C4520_17710</name>
</gene>
<feature type="transmembrane region" description="Helical" evidence="1">
    <location>
        <begin position="585"/>
        <end position="606"/>
    </location>
</feature>
<feature type="transmembrane region" description="Helical" evidence="1">
    <location>
        <begin position="1170"/>
        <end position="1189"/>
    </location>
</feature>
<dbReference type="PRINTS" id="PR00702">
    <property type="entry name" value="ACRIFLAVINRP"/>
</dbReference>
<dbReference type="AlphaFoldDB" id="A0A3A4NIK9"/>
<feature type="transmembrane region" description="Helical" evidence="1">
    <location>
        <begin position="1201"/>
        <end position="1226"/>
    </location>
</feature>
<feature type="transmembrane region" description="Helical" evidence="1">
    <location>
        <begin position="1045"/>
        <end position="1062"/>
    </location>
</feature>
<dbReference type="GO" id="GO:0005886">
    <property type="term" value="C:plasma membrane"/>
    <property type="evidence" value="ECO:0007669"/>
    <property type="project" value="TreeGrafter"/>
</dbReference>
<evidence type="ECO:0000313" key="3">
    <source>
        <dbReference type="Proteomes" id="UP000265882"/>
    </source>
</evidence>
<feature type="transmembrane region" description="Helical" evidence="1">
    <location>
        <begin position="506"/>
        <end position="528"/>
    </location>
</feature>
<dbReference type="EMBL" id="QZKU01000122">
    <property type="protein sequence ID" value="RJP17040.1"/>
    <property type="molecule type" value="Genomic_DNA"/>
</dbReference>
<evidence type="ECO:0000313" key="2">
    <source>
        <dbReference type="EMBL" id="RJP17040.1"/>
    </source>
</evidence>
<dbReference type="PANTHER" id="PTHR32063">
    <property type="match status" value="1"/>
</dbReference>
<feature type="transmembrane region" description="Helical" evidence="1">
    <location>
        <begin position="461"/>
        <end position="485"/>
    </location>
</feature>